<dbReference type="InterPro" id="IPR001341">
    <property type="entry name" value="Asp_kinase"/>
</dbReference>
<feature type="domain" description="ACT" evidence="14">
    <location>
        <begin position="263"/>
        <end position="346"/>
    </location>
</feature>
<dbReference type="Gene3D" id="3.30.70.260">
    <property type="match status" value="2"/>
</dbReference>
<evidence type="ECO:0000256" key="1">
    <source>
        <dbReference type="ARBA" id="ARBA00004766"/>
    </source>
</evidence>
<evidence type="ECO:0000256" key="13">
    <source>
        <dbReference type="RuleBase" id="RU004249"/>
    </source>
</evidence>
<keyword evidence="11" id="KW-0457">Lysine biosynthesis</keyword>
<dbReference type="NCBIfam" id="TIGR00656">
    <property type="entry name" value="asp_kin_monofn"/>
    <property type="match status" value="1"/>
</dbReference>
<dbReference type="CDD" id="cd04923">
    <property type="entry name" value="ACT_AK-LysC-DapG-like_2"/>
    <property type="match status" value="1"/>
</dbReference>
<dbReference type="RefSeq" id="WP_145297389.1">
    <property type="nucleotide sequence ID" value="NZ_CP036319.1"/>
</dbReference>
<dbReference type="Pfam" id="PF22468">
    <property type="entry name" value="ACT_9"/>
    <property type="match status" value="3"/>
</dbReference>
<dbReference type="UniPathway" id="UPA00051">
    <property type="reaction ID" value="UER00462"/>
</dbReference>
<dbReference type="EC" id="2.7.2.4" evidence="5"/>
<dbReference type="OrthoDB" id="9799110at2"/>
<evidence type="ECO:0000256" key="8">
    <source>
        <dbReference type="ARBA" id="ARBA00022741"/>
    </source>
</evidence>
<dbReference type="InterPro" id="IPR001048">
    <property type="entry name" value="Asp/Glu/Uridylate_kinase"/>
</dbReference>
<accession>A0A5C5XZX8</accession>
<dbReference type="NCBIfam" id="TIGR00657">
    <property type="entry name" value="asp_kinases"/>
    <property type="match status" value="1"/>
</dbReference>
<proteinExistence type="inferred from homology"/>
<dbReference type="GO" id="GO:0005524">
    <property type="term" value="F:ATP binding"/>
    <property type="evidence" value="ECO:0007669"/>
    <property type="project" value="UniProtKB-KW"/>
</dbReference>
<evidence type="ECO:0000256" key="4">
    <source>
        <dbReference type="ARBA" id="ARBA00010122"/>
    </source>
</evidence>
<dbReference type="GO" id="GO:0009090">
    <property type="term" value="P:homoserine biosynthetic process"/>
    <property type="evidence" value="ECO:0007669"/>
    <property type="project" value="TreeGrafter"/>
</dbReference>
<comment type="pathway">
    <text evidence="2 13">Amino-acid biosynthesis; L-methionine biosynthesis via de novo pathway; L-homoserine from L-aspartate: step 1/3.</text>
</comment>
<dbReference type="PANTHER" id="PTHR21499:SF3">
    <property type="entry name" value="ASPARTOKINASE"/>
    <property type="match status" value="1"/>
</dbReference>
<dbReference type="InterPro" id="IPR005260">
    <property type="entry name" value="Asp_kin_monofn"/>
</dbReference>
<dbReference type="NCBIfam" id="NF005656">
    <property type="entry name" value="PRK07431.1"/>
    <property type="match status" value="1"/>
</dbReference>
<dbReference type="NCBIfam" id="NF005154">
    <property type="entry name" value="PRK06635.1-2"/>
    <property type="match status" value="1"/>
</dbReference>
<dbReference type="GO" id="GO:0005829">
    <property type="term" value="C:cytosol"/>
    <property type="evidence" value="ECO:0007669"/>
    <property type="project" value="TreeGrafter"/>
</dbReference>
<reference evidence="15 16" key="1">
    <citation type="submission" date="2019-02" db="EMBL/GenBank/DDBJ databases">
        <title>Deep-cultivation of Planctomycetes and their phenomic and genomic characterization uncovers novel biology.</title>
        <authorList>
            <person name="Wiegand S."/>
            <person name="Jogler M."/>
            <person name="Boedeker C."/>
            <person name="Pinto D."/>
            <person name="Vollmers J."/>
            <person name="Rivas-Marin E."/>
            <person name="Kohn T."/>
            <person name="Peeters S.H."/>
            <person name="Heuer A."/>
            <person name="Rast P."/>
            <person name="Oberbeckmann S."/>
            <person name="Bunk B."/>
            <person name="Jeske O."/>
            <person name="Meyerdierks A."/>
            <person name="Storesund J.E."/>
            <person name="Kallscheuer N."/>
            <person name="Luecker S."/>
            <person name="Lage O.M."/>
            <person name="Pohl T."/>
            <person name="Merkel B.J."/>
            <person name="Hornburger P."/>
            <person name="Mueller R.-W."/>
            <person name="Bruemmer F."/>
            <person name="Labrenz M."/>
            <person name="Spormann A.M."/>
            <person name="Op Den Camp H."/>
            <person name="Overmann J."/>
            <person name="Amann R."/>
            <person name="Jetten M.S.M."/>
            <person name="Mascher T."/>
            <person name="Medema M.H."/>
            <person name="Devos D.P."/>
            <person name="Kaster A.-K."/>
            <person name="Ovreas L."/>
            <person name="Rohde M."/>
            <person name="Galperin M.Y."/>
            <person name="Jogler C."/>
        </authorList>
    </citation>
    <scope>NUCLEOTIDE SEQUENCE [LARGE SCALE GENOMIC DNA]</scope>
    <source>
        <strain evidence="15 16">Pan14r</strain>
    </source>
</reference>
<dbReference type="NCBIfam" id="NF005155">
    <property type="entry name" value="PRK06635.1-4"/>
    <property type="match status" value="1"/>
</dbReference>
<dbReference type="UniPathway" id="UPA00050">
    <property type="reaction ID" value="UER00461"/>
</dbReference>
<evidence type="ECO:0000256" key="2">
    <source>
        <dbReference type="ARBA" id="ARBA00004986"/>
    </source>
</evidence>
<dbReference type="FunFam" id="3.40.1160.10:FF:000002">
    <property type="entry name" value="Aspartokinase"/>
    <property type="match status" value="1"/>
</dbReference>
<dbReference type="AlphaFoldDB" id="A0A5C5XZX8"/>
<gene>
    <name evidence="15" type="primary">lysC</name>
    <name evidence="15" type="ORF">Pan14r_02290</name>
</gene>
<dbReference type="PANTHER" id="PTHR21499">
    <property type="entry name" value="ASPARTATE KINASE"/>
    <property type="match status" value="1"/>
</dbReference>
<evidence type="ECO:0000259" key="14">
    <source>
        <dbReference type="PROSITE" id="PS51671"/>
    </source>
</evidence>
<feature type="domain" description="ACT" evidence="14">
    <location>
        <begin position="453"/>
        <end position="528"/>
    </location>
</feature>
<dbReference type="SUPFAM" id="SSF55021">
    <property type="entry name" value="ACT-like"/>
    <property type="match status" value="4"/>
</dbReference>
<evidence type="ECO:0000256" key="3">
    <source>
        <dbReference type="ARBA" id="ARBA00005139"/>
    </source>
</evidence>
<evidence type="ECO:0000313" key="16">
    <source>
        <dbReference type="Proteomes" id="UP000317238"/>
    </source>
</evidence>
<dbReference type="Gene3D" id="3.40.1160.10">
    <property type="entry name" value="Acetylglutamate kinase-like"/>
    <property type="match status" value="1"/>
</dbReference>
<evidence type="ECO:0000256" key="5">
    <source>
        <dbReference type="ARBA" id="ARBA00013059"/>
    </source>
</evidence>
<name>A0A5C5XZX8_9PLAN</name>
<keyword evidence="9 15" id="KW-0418">Kinase</keyword>
<protein>
    <recommendedName>
        <fullName evidence="5">aspartate kinase</fullName>
        <ecNumber evidence="5">2.7.2.4</ecNumber>
    </recommendedName>
</protein>
<dbReference type="UniPathway" id="UPA00034">
    <property type="reaction ID" value="UER00015"/>
</dbReference>
<keyword evidence="7 15" id="KW-0808">Transferase</keyword>
<sequence>MSLIVQKFGGTSVADAEKIRAAARKAIRAQRDGHRVVMVVSAMGKNTDTLLTLADQVSSDPPARELDMLLSTGEQVSVALVAMAIDDMGSRAVSLTGGQIGMKTDNSFSKARIQSISTERIERLLDEGNIVVAAGFQGIDDDMNITTLGRGGSDTTAVALAAVLGADACEINTDVDGVYTTDPRLLPEARRVDVISYDEMLELASLGAGVMHSRSIEFAKKFGVPIHVRSSFSDTDGTMIVAESESDSSAVSGAAMTADEARVTVLDVPDVPGKSLQIFSAIADKKIAVDMVVQNVGQDGKADVSFTVPRTELMGTLRAVESVLHHVGATGVTHDDQVSKISVVGNGMVTQTSVASRMFRALADAKVNIQMITTSEIKISALVPRSQAATALRAVHEAFELHRRPSDAKSWSKIKADREVDADVEQVIARLRNDALEALTLTDISMADGQASVTMFGVPDEPGIAANMFETIGNAGIVVDMIVQGFDGEDGSTSVSFTVEESDLEKGLQVAKEICDRHGMRDVRGTKGIAKVMVSGIGLRSHTQVGTVLFRQLADAGINVQMISTSELQVTAVIDSDRAAEAIENLRQAFAVYTGQDDA</sequence>
<dbReference type="Pfam" id="PF00696">
    <property type="entry name" value="AA_kinase"/>
    <property type="match status" value="1"/>
</dbReference>
<organism evidence="15 16">
    <name type="scientific">Crateriforma conspicua</name>
    <dbReference type="NCBI Taxonomy" id="2527996"/>
    <lineage>
        <taxon>Bacteria</taxon>
        <taxon>Pseudomonadati</taxon>
        <taxon>Planctomycetota</taxon>
        <taxon>Planctomycetia</taxon>
        <taxon>Planctomycetales</taxon>
        <taxon>Planctomycetaceae</taxon>
        <taxon>Crateriforma</taxon>
    </lineage>
</organism>
<evidence type="ECO:0000256" key="6">
    <source>
        <dbReference type="ARBA" id="ARBA00022605"/>
    </source>
</evidence>
<comment type="pathway">
    <text evidence="3 13">Amino-acid biosynthesis; L-threonine biosynthesis; L-threonine from L-aspartate: step 1/5.</text>
</comment>
<dbReference type="GO" id="GO:0009088">
    <property type="term" value="P:threonine biosynthetic process"/>
    <property type="evidence" value="ECO:0007669"/>
    <property type="project" value="UniProtKB-UniPathway"/>
</dbReference>
<comment type="caution">
    <text evidence="15">The sequence shown here is derived from an EMBL/GenBank/DDBJ whole genome shotgun (WGS) entry which is preliminary data.</text>
</comment>
<comment type="pathway">
    <text evidence="1 13">Amino-acid biosynthesis; L-lysine biosynthesis via DAP pathway; (S)-tetrahydrodipicolinate from L-aspartate: step 1/4.</text>
</comment>
<keyword evidence="6 13" id="KW-0028">Amino-acid biosynthesis</keyword>
<evidence type="ECO:0000256" key="10">
    <source>
        <dbReference type="ARBA" id="ARBA00022840"/>
    </source>
</evidence>
<dbReference type="InterPro" id="IPR036393">
    <property type="entry name" value="AceGlu_kinase-like_sf"/>
</dbReference>
<dbReference type="InterPro" id="IPR054352">
    <property type="entry name" value="ACT_Aspartokinase"/>
</dbReference>
<dbReference type="Gene3D" id="3.30.2130.10">
    <property type="entry name" value="VC0802-like"/>
    <property type="match status" value="1"/>
</dbReference>
<dbReference type="CDD" id="cd04913">
    <property type="entry name" value="ACT_AKii-LysC-BS-like_1"/>
    <property type="match status" value="2"/>
</dbReference>
<keyword evidence="10" id="KW-0067">ATP-binding</keyword>
<dbReference type="InterPro" id="IPR002912">
    <property type="entry name" value="ACT_dom"/>
</dbReference>
<evidence type="ECO:0000256" key="9">
    <source>
        <dbReference type="ARBA" id="ARBA00022777"/>
    </source>
</evidence>
<comment type="catalytic activity">
    <reaction evidence="12">
        <text>L-aspartate + ATP = 4-phospho-L-aspartate + ADP</text>
        <dbReference type="Rhea" id="RHEA:23776"/>
        <dbReference type="ChEBI" id="CHEBI:29991"/>
        <dbReference type="ChEBI" id="CHEBI:30616"/>
        <dbReference type="ChEBI" id="CHEBI:57535"/>
        <dbReference type="ChEBI" id="CHEBI:456216"/>
        <dbReference type="EC" id="2.7.2.4"/>
    </reaction>
</comment>
<evidence type="ECO:0000256" key="12">
    <source>
        <dbReference type="ARBA" id="ARBA00047872"/>
    </source>
</evidence>
<keyword evidence="16" id="KW-1185">Reference proteome</keyword>
<keyword evidence="8" id="KW-0547">Nucleotide-binding</keyword>
<dbReference type="SUPFAM" id="SSF53633">
    <property type="entry name" value="Carbamate kinase-like"/>
    <property type="match status" value="1"/>
</dbReference>
<dbReference type="Proteomes" id="UP000317238">
    <property type="component" value="Unassembled WGS sequence"/>
</dbReference>
<dbReference type="PROSITE" id="PS00324">
    <property type="entry name" value="ASPARTOKINASE"/>
    <property type="match status" value="1"/>
</dbReference>
<dbReference type="InterPro" id="IPR018042">
    <property type="entry name" value="Aspartate_kinase_CS"/>
</dbReference>
<dbReference type="EMBL" id="SJPL01000001">
    <property type="protein sequence ID" value="TWT67991.1"/>
    <property type="molecule type" value="Genomic_DNA"/>
</dbReference>
<dbReference type="InterPro" id="IPR041740">
    <property type="entry name" value="AKii-LysC-BS"/>
</dbReference>
<dbReference type="InterPro" id="IPR045865">
    <property type="entry name" value="ACT-like_dom_sf"/>
</dbReference>
<dbReference type="GO" id="GO:0009089">
    <property type="term" value="P:lysine biosynthetic process via diaminopimelate"/>
    <property type="evidence" value="ECO:0007669"/>
    <property type="project" value="UniProtKB-UniPathway"/>
</dbReference>
<evidence type="ECO:0000313" key="15">
    <source>
        <dbReference type="EMBL" id="TWT67991.1"/>
    </source>
</evidence>
<comment type="similarity">
    <text evidence="4">Belongs to the aspartokinase family.</text>
</comment>
<dbReference type="GO" id="GO:0004072">
    <property type="term" value="F:aspartate kinase activity"/>
    <property type="evidence" value="ECO:0007669"/>
    <property type="project" value="UniProtKB-EC"/>
</dbReference>
<dbReference type="FunFam" id="3.30.2130.10:FF:000002">
    <property type="entry name" value="Aspartokinase"/>
    <property type="match status" value="1"/>
</dbReference>
<dbReference type="PROSITE" id="PS51671">
    <property type="entry name" value="ACT"/>
    <property type="match status" value="2"/>
</dbReference>
<evidence type="ECO:0000256" key="11">
    <source>
        <dbReference type="ARBA" id="ARBA00023154"/>
    </source>
</evidence>
<evidence type="ECO:0000256" key="7">
    <source>
        <dbReference type="ARBA" id="ARBA00022679"/>
    </source>
</evidence>
<dbReference type="CDD" id="cd04261">
    <property type="entry name" value="AAK_AKii-LysC-BS"/>
    <property type="match status" value="1"/>
</dbReference>
<dbReference type="CDD" id="cd04936">
    <property type="entry name" value="ACT_AKii-LysC-BS-like_2"/>
    <property type="match status" value="1"/>
</dbReference>